<dbReference type="InterPro" id="IPR017516">
    <property type="entry name" value="AbrB_dup"/>
</dbReference>
<accession>A0A2W5NRU7</accession>
<evidence type="ECO:0000313" key="3">
    <source>
        <dbReference type="Proteomes" id="UP000249082"/>
    </source>
</evidence>
<dbReference type="PANTHER" id="PTHR38457">
    <property type="entry name" value="REGULATOR ABRB-RELATED"/>
    <property type="match status" value="1"/>
</dbReference>
<feature type="transmembrane region" description="Helical" evidence="1">
    <location>
        <begin position="271"/>
        <end position="294"/>
    </location>
</feature>
<dbReference type="PIRSF" id="PIRSF038991">
    <property type="entry name" value="Protein_AbrB"/>
    <property type="match status" value="1"/>
</dbReference>
<feature type="transmembrane region" description="Helical" evidence="1">
    <location>
        <begin position="141"/>
        <end position="164"/>
    </location>
</feature>
<dbReference type="InterPro" id="IPR007820">
    <property type="entry name" value="AbrB_fam"/>
</dbReference>
<keyword evidence="1" id="KW-0812">Transmembrane</keyword>
<dbReference type="Pfam" id="PF05145">
    <property type="entry name" value="AbrB"/>
    <property type="match status" value="1"/>
</dbReference>
<dbReference type="NCBIfam" id="TIGR03082">
    <property type="entry name" value="Gneg_AbrB_dup"/>
    <property type="match status" value="2"/>
</dbReference>
<evidence type="ECO:0000256" key="1">
    <source>
        <dbReference type="SAM" id="Phobius"/>
    </source>
</evidence>
<dbReference type="GO" id="GO:0016020">
    <property type="term" value="C:membrane"/>
    <property type="evidence" value="ECO:0007669"/>
    <property type="project" value="InterPro"/>
</dbReference>
<feature type="transmembrane region" description="Helical" evidence="1">
    <location>
        <begin position="326"/>
        <end position="345"/>
    </location>
</feature>
<protein>
    <submittedName>
        <fullName evidence="2">Ammonia monooxygenase</fullName>
    </submittedName>
</protein>
<comment type="caution">
    <text evidence="2">The sequence shown here is derived from an EMBL/GenBank/DDBJ whole genome shotgun (WGS) entry which is preliminary data.</text>
</comment>
<dbReference type="EMBL" id="QFPX01000015">
    <property type="protein sequence ID" value="PZQ53415.1"/>
    <property type="molecule type" value="Genomic_DNA"/>
</dbReference>
<reference evidence="2 3" key="1">
    <citation type="submission" date="2017-08" db="EMBL/GenBank/DDBJ databases">
        <title>Infants hospitalized years apart are colonized by the same room-sourced microbial strains.</title>
        <authorList>
            <person name="Brooks B."/>
            <person name="Olm M.R."/>
            <person name="Firek B.A."/>
            <person name="Baker R."/>
            <person name="Thomas B.C."/>
            <person name="Morowitz M.J."/>
            <person name="Banfield J.F."/>
        </authorList>
    </citation>
    <scope>NUCLEOTIDE SEQUENCE [LARGE SCALE GENOMIC DNA]</scope>
    <source>
        <strain evidence="2">S2_005_002_R2_33</strain>
    </source>
</reference>
<proteinExistence type="predicted"/>
<feature type="transmembrane region" description="Helical" evidence="1">
    <location>
        <begin position="87"/>
        <end position="108"/>
    </location>
</feature>
<dbReference type="AlphaFoldDB" id="A0A2W5NRU7"/>
<dbReference type="GO" id="GO:0010468">
    <property type="term" value="P:regulation of gene expression"/>
    <property type="evidence" value="ECO:0007669"/>
    <property type="project" value="InterPro"/>
</dbReference>
<keyword evidence="2" id="KW-0503">Monooxygenase</keyword>
<gene>
    <name evidence="2" type="ORF">DI555_16505</name>
</gene>
<keyword evidence="1" id="KW-0472">Membrane</keyword>
<name>A0A2W5NRU7_9SPHN</name>
<dbReference type="GO" id="GO:0004497">
    <property type="term" value="F:monooxygenase activity"/>
    <property type="evidence" value="ECO:0007669"/>
    <property type="project" value="UniProtKB-KW"/>
</dbReference>
<feature type="transmembrane region" description="Helical" evidence="1">
    <location>
        <begin position="57"/>
        <end position="75"/>
    </location>
</feature>
<evidence type="ECO:0000313" key="2">
    <source>
        <dbReference type="EMBL" id="PZQ53415.1"/>
    </source>
</evidence>
<feature type="transmembrane region" description="Helical" evidence="1">
    <location>
        <begin position="20"/>
        <end position="45"/>
    </location>
</feature>
<organism evidence="2 3">
    <name type="scientific">Novosphingobium pentaromativorans</name>
    <dbReference type="NCBI Taxonomy" id="205844"/>
    <lineage>
        <taxon>Bacteria</taxon>
        <taxon>Pseudomonadati</taxon>
        <taxon>Pseudomonadota</taxon>
        <taxon>Alphaproteobacteria</taxon>
        <taxon>Sphingomonadales</taxon>
        <taxon>Sphingomonadaceae</taxon>
        <taxon>Novosphingobium</taxon>
    </lineage>
</organism>
<dbReference type="Proteomes" id="UP000249082">
    <property type="component" value="Unassembled WGS sequence"/>
</dbReference>
<keyword evidence="1" id="KW-1133">Transmembrane helix</keyword>
<sequence length="360" mass="36728">MTGAMSRVLPWIRLLPGAALFAGLFEVLGMPAGLLLGPLLAAVIFASRGGALRLPSWLAMAAQAMIGLMIARSLTLPALTRVAQAPWMFLGTTIAIVVAATCMGAIAARMRVLPGTAAIWGLMPGAATAMVLMARDEDADWQLVAVMAYLRVILVAGIASILALSFSAHSGGSAVGGGAPGGAWFPDLQPRRLCETVVIALIGVWGARRLGVPAAPLLGPMFLGALATGAGLAQPQLPGWLLGGAYLFTGMRIGLGFTPPVIATARKAAPALLAAVGSLIAFCGGCGFLIAHVFDVDPLTAYLATSPGGADFAAVIATTTDVDVSFVMSMQVTRLLAVIVVGPWLGRMVARYVGTAELGS</sequence>
<keyword evidence="2" id="KW-0560">Oxidoreductase</keyword>
<feature type="transmembrane region" description="Helical" evidence="1">
    <location>
        <begin position="115"/>
        <end position="135"/>
    </location>
</feature>
<dbReference type="PANTHER" id="PTHR38457:SF1">
    <property type="entry name" value="REGULATOR ABRB-RELATED"/>
    <property type="match status" value="1"/>
</dbReference>
<feature type="transmembrane region" description="Helical" evidence="1">
    <location>
        <begin position="214"/>
        <end position="233"/>
    </location>
</feature>
<feature type="transmembrane region" description="Helical" evidence="1">
    <location>
        <begin position="239"/>
        <end position="259"/>
    </location>
</feature>